<sequence>MQRMHVMSEITARGLVAALERIPGQILFGRVTAIVGLLVDGDDHSEPIADAVHGILDGHVVLDRSIAERGRFPPIKC</sequence>
<dbReference type="GO" id="GO:0005524">
    <property type="term" value="F:ATP binding"/>
    <property type="evidence" value="ECO:0007669"/>
    <property type="project" value="InterPro"/>
</dbReference>
<dbReference type="Pfam" id="PF00006">
    <property type="entry name" value="ATP-synt_ab"/>
    <property type="match status" value="1"/>
</dbReference>
<organism evidence="2 3">
    <name type="scientific">Defluviicoccus vanus</name>
    <dbReference type="NCBI Taxonomy" id="111831"/>
    <lineage>
        <taxon>Bacteria</taxon>
        <taxon>Pseudomonadati</taxon>
        <taxon>Pseudomonadota</taxon>
        <taxon>Alphaproteobacteria</taxon>
        <taxon>Rhodospirillales</taxon>
        <taxon>Rhodospirillaceae</taxon>
        <taxon>Defluviicoccus</taxon>
    </lineage>
</organism>
<dbReference type="SUPFAM" id="SSF52540">
    <property type="entry name" value="P-loop containing nucleoside triphosphate hydrolases"/>
    <property type="match status" value="1"/>
</dbReference>
<protein>
    <recommendedName>
        <fullName evidence="1">ATPase F1/V1/A1 complex alpha/beta subunit nucleotide-binding domain-containing protein</fullName>
    </recommendedName>
</protein>
<gene>
    <name evidence="2" type="ORF">HQ394_06350</name>
</gene>
<dbReference type="InterPro" id="IPR027417">
    <property type="entry name" value="P-loop_NTPase"/>
</dbReference>
<dbReference type="EMBL" id="CP053923">
    <property type="protein sequence ID" value="QNT69042.1"/>
    <property type="molecule type" value="Genomic_DNA"/>
</dbReference>
<feature type="domain" description="ATPase F1/V1/A1 complex alpha/beta subunit nucleotide-binding" evidence="1">
    <location>
        <begin position="28"/>
        <end position="76"/>
    </location>
</feature>
<keyword evidence="3" id="KW-1185">Reference proteome</keyword>
<evidence type="ECO:0000313" key="3">
    <source>
        <dbReference type="Proteomes" id="UP000516369"/>
    </source>
</evidence>
<dbReference type="KEGG" id="dvn:HQ394_06350"/>
<dbReference type="AlphaFoldDB" id="A0A7H1N006"/>
<accession>A0A7H1N006</accession>
<dbReference type="Proteomes" id="UP000516369">
    <property type="component" value="Chromosome"/>
</dbReference>
<evidence type="ECO:0000313" key="2">
    <source>
        <dbReference type="EMBL" id="QNT69042.1"/>
    </source>
</evidence>
<name>A0A7H1N006_9PROT</name>
<proteinExistence type="predicted"/>
<dbReference type="Gene3D" id="3.40.50.12240">
    <property type="match status" value="1"/>
</dbReference>
<reference evidence="2 3" key="1">
    <citation type="submission" date="2020-05" db="EMBL/GenBank/DDBJ databases">
        <title>Complete closed genome sequence of Defluviicoccus vanus.</title>
        <authorList>
            <person name="Bessarab I."/>
            <person name="Arumugam K."/>
            <person name="Maszenan A.M."/>
            <person name="Seviour R.J."/>
            <person name="Williams R.B."/>
        </authorList>
    </citation>
    <scope>NUCLEOTIDE SEQUENCE [LARGE SCALE GENOMIC DNA]</scope>
    <source>
        <strain evidence="2 3">Ben 114</strain>
    </source>
</reference>
<evidence type="ECO:0000259" key="1">
    <source>
        <dbReference type="Pfam" id="PF00006"/>
    </source>
</evidence>
<dbReference type="InterPro" id="IPR000194">
    <property type="entry name" value="ATPase_F1/V1/A1_a/bsu_nucl-bd"/>
</dbReference>